<organism evidence="2 3">
    <name type="scientific">Castellaniella ginsengisoli</name>
    <dbReference type="NCBI Taxonomy" id="546114"/>
    <lineage>
        <taxon>Bacteria</taxon>
        <taxon>Pseudomonadati</taxon>
        <taxon>Pseudomonadota</taxon>
        <taxon>Betaproteobacteria</taxon>
        <taxon>Burkholderiales</taxon>
        <taxon>Alcaligenaceae</taxon>
        <taxon>Castellaniella</taxon>
    </lineage>
</organism>
<evidence type="ECO:0000313" key="3">
    <source>
        <dbReference type="Proteomes" id="UP001500573"/>
    </source>
</evidence>
<evidence type="ECO:0000256" key="1">
    <source>
        <dbReference type="SAM" id="MobiDB-lite"/>
    </source>
</evidence>
<evidence type="ECO:0000313" key="2">
    <source>
        <dbReference type="EMBL" id="GAA0783198.1"/>
    </source>
</evidence>
<proteinExistence type="predicted"/>
<keyword evidence="3" id="KW-1185">Reference proteome</keyword>
<dbReference type="EMBL" id="BAAAEX010000018">
    <property type="protein sequence ID" value="GAA0783198.1"/>
    <property type="molecule type" value="Genomic_DNA"/>
</dbReference>
<sequence length="132" mass="15161">MIVGTFDTVLNYRAYIAKAVTSYFVLKCKGQLKIVSQDSNDNCTPLVRYRNCFMRFRIFYVHPQQASAVLSIWHQCRRLWATPEIRLRRKTGSKHFPKPPSDSATPSVGLNDSLQRVPISVEIFDVVPSLKK</sequence>
<feature type="region of interest" description="Disordered" evidence="1">
    <location>
        <begin position="90"/>
        <end position="110"/>
    </location>
</feature>
<dbReference type="Proteomes" id="UP001500573">
    <property type="component" value="Unassembled WGS sequence"/>
</dbReference>
<reference evidence="2 3" key="1">
    <citation type="journal article" date="2019" name="Int. J. Syst. Evol. Microbiol.">
        <title>The Global Catalogue of Microorganisms (GCM) 10K type strain sequencing project: providing services to taxonomists for standard genome sequencing and annotation.</title>
        <authorList>
            <consortium name="The Broad Institute Genomics Platform"/>
            <consortium name="The Broad Institute Genome Sequencing Center for Infectious Disease"/>
            <person name="Wu L."/>
            <person name="Ma J."/>
        </authorList>
    </citation>
    <scope>NUCLEOTIDE SEQUENCE [LARGE SCALE GENOMIC DNA]</scope>
    <source>
        <strain evidence="2 3">JCM 15515</strain>
    </source>
</reference>
<gene>
    <name evidence="2" type="ORF">GCM10009108_26760</name>
</gene>
<comment type="caution">
    <text evidence="2">The sequence shown here is derived from an EMBL/GenBank/DDBJ whole genome shotgun (WGS) entry which is preliminary data.</text>
</comment>
<protein>
    <submittedName>
        <fullName evidence="2">Uncharacterized protein</fullName>
    </submittedName>
</protein>
<name>A0ABN1L1Y3_9BURK</name>
<accession>A0ABN1L1Y3</accession>